<dbReference type="InterPro" id="IPR018729">
    <property type="entry name" value="DUF2269_transmembrane"/>
</dbReference>
<dbReference type="RefSeq" id="WP_191204498.1">
    <property type="nucleotide sequence ID" value="NZ_JACXZA010000003.1"/>
</dbReference>
<dbReference type="Proteomes" id="UP000609346">
    <property type="component" value="Unassembled WGS sequence"/>
</dbReference>
<proteinExistence type="predicted"/>
<feature type="transmembrane region" description="Helical" evidence="1">
    <location>
        <begin position="6"/>
        <end position="29"/>
    </location>
</feature>
<keyword evidence="1" id="KW-1133">Transmembrane helix</keyword>
<accession>A0ABR8MY61</accession>
<keyword evidence="1" id="KW-0472">Membrane</keyword>
<evidence type="ECO:0000313" key="3">
    <source>
        <dbReference type="Proteomes" id="UP000609346"/>
    </source>
</evidence>
<feature type="transmembrane region" description="Helical" evidence="1">
    <location>
        <begin position="50"/>
        <end position="72"/>
    </location>
</feature>
<keyword evidence="3" id="KW-1185">Reference proteome</keyword>
<name>A0ABR8MY61_9BACL</name>
<keyword evidence="1" id="KW-0812">Transmembrane</keyword>
<gene>
    <name evidence="2" type="ORF">H8B09_15980</name>
</gene>
<dbReference type="Pfam" id="PF10027">
    <property type="entry name" value="DUF2269"/>
    <property type="match status" value="1"/>
</dbReference>
<dbReference type="EMBL" id="JACXZA010000003">
    <property type="protein sequence ID" value="MBD3920266.1"/>
    <property type="molecule type" value="Genomic_DNA"/>
</dbReference>
<comment type="caution">
    <text evidence="2">The sequence shown here is derived from an EMBL/GenBank/DDBJ whole genome shotgun (WGS) entry which is preliminary data.</text>
</comment>
<organism evidence="2 3">
    <name type="scientific">Paenibacillus terricola</name>
    <dbReference type="NCBI Taxonomy" id="2763503"/>
    <lineage>
        <taxon>Bacteria</taxon>
        <taxon>Bacillati</taxon>
        <taxon>Bacillota</taxon>
        <taxon>Bacilli</taxon>
        <taxon>Bacillales</taxon>
        <taxon>Paenibacillaceae</taxon>
        <taxon>Paenibacillus</taxon>
    </lineage>
</organism>
<evidence type="ECO:0000256" key="1">
    <source>
        <dbReference type="SAM" id="Phobius"/>
    </source>
</evidence>
<reference evidence="2 3" key="1">
    <citation type="submission" date="2020-09" db="EMBL/GenBank/DDBJ databases">
        <title>Paenibacillus sp. strain PR3 16S rRNA gene Genome sequencing and assembly.</title>
        <authorList>
            <person name="Kim J."/>
        </authorList>
    </citation>
    <scope>NUCLEOTIDE SEQUENCE [LARGE SCALE GENOMIC DNA]</scope>
    <source>
        <strain evidence="2 3">PR3</strain>
    </source>
</reference>
<evidence type="ECO:0000313" key="2">
    <source>
        <dbReference type="EMBL" id="MBD3920266.1"/>
    </source>
</evidence>
<feature type="transmembrane region" description="Helical" evidence="1">
    <location>
        <begin position="134"/>
        <end position="152"/>
    </location>
</feature>
<feature type="transmembrane region" description="Helical" evidence="1">
    <location>
        <begin position="78"/>
        <end position="98"/>
    </location>
</feature>
<sequence length="156" mass="17131">MDGYMLLVVVHVMAAIIGIGPTYFSPVLLRTGQTTEQLHSSFRLGAILELFPKFGGSLAVLSGLALVIIGDYQFKDVWIYGSIAIYVIIQILVIGFVAPRQKKVLNWLLDQASAVRTSTNPPIEYNALLSQVRTIHYIATVLGIALFVLMIVKPTL</sequence>
<protein>
    <submittedName>
        <fullName evidence="2">DUF2269 family protein</fullName>
    </submittedName>
</protein>